<evidence type="ECO:0000313" key="2">
    <source>
        <dbReference type="EMBL" id="KJQ58906.1"/>
    </source>
</evidence>
<organism evidence="2 3">
    <name type="scientific">Streptococcus gordonii</name>
    <dbReference type="NCBI Taxonomy" id="1302"/>
    <lineage>
        <taxon>Bacteria</taxon>
        <taxon>Bacillati</taxon>
        <taxon>Bacillota</taxon>
        <taxon>Bacilli</taxon>
        <taxon>Lactobacillales</taxon>
        <taxon>Streptococcaceae</taxon>
        <taxon>Streptococcus</taxon>
    </lineage>
</organism>
<dbReference type="EMBL" id="JYGL01000001">
    <property type="protein sequence ID" value="KJQ58906.1"/>
    <property type="molecule type" value="Genomic_DNA"/>
</dbReference>
<evidence type="ECO:0000313" key="3">
    <source>
        <dbReference type="Proteomes" id="UP000033658"/>
    </source>
</evidence>
<protein>
    <submittedName>
        <fullName evidence="2">Uncharacterized protein</fullName>
    </submittedName>
</protein>
<sequence>MILYSNAEANLMLEQARNRLALLSKRFITLAQERELDSVEQEDATQVHNLLTFIQEADMSGKMADMELQLIVEDTNRIWEEVSFT</sequence>
<accession>A0AAW3H7P2</accession>
<reference evidence="2 3" key="1">
    <citation type="submission" date="2015-02" db="EMBL/GenBank/DDBJ databases">
        <title>Evolution of amylase-binding proteins of oral streptococcal species.</title>
        <authorList>
            <person name="Haase E.M."/>
        </authorList>
    </citation>
    <scope>NUCLEOTIDE SEQUENCE [LARGE SCALE GENOMIC DNA]</scope>
    <source>
        <strain evidence="2 3">G9B</strain>
    </source>
</reference>
<feature type="coiled-coil region" evidence="1">
    <location>
        <begin position="6"/>
        <end position="33"/>
    </location>
</feature>
<proteinExistence type="predicted"/>
<dbReference type="AlphaFoldDB" id="A0AAW3H7P2"/>
<keyword evidence="1" id="KW-0175">Coiled coil</keyword>
<gene>
    <name evidence="2" type="ORF">TZ86_00751</name>
</gene>
<evidence type="ECO:0000256" key="1">
    <source>
        <dbReference type="SAM" id="Coils"/>
    </source>
</evidence>
<name>A0AAW3H7P2_STRGN</name>
<dbReference type="Proteomes" id="UP000033658">
    <property type="component" value="Unassembled WGS sequence"/>
</dbReference>
<dbReference type="RefSeq" id="WP_244265406.1">
    <property type="nucleotide sequence ID" value="NZ_JYGL01000001.1"/>
</dbReference>
<comment type="caution">
    <text evidence="2">The sequence shown here is derived from an EMBL/GenBank/DDBJ whole genome shotgun (WGS) entry which is preliminary data.</text>
</comment>